<dbReference type="Proteomes" id="UP000789920">
    <property type="component" value="Unassembled WGS sequence"/>
</dbReference>
<proteinExistence type="predicted"/>
<sequence>QLRETRKFRESDQWKAFQNIKDNLRMMLDYLIPIFTQLNDDKFSSIIEEIINTRKTNICIQRKLLDLLILIFFQLNDDDLVLDNKGEIISTYLQKKAHEFVDASLYKPNNTIGSLELKNKNLNYKIQSLKRNKFTTNALLRSFSIKVARAKNSKQKQISKIRSAIRKANKIRLAQFQRVANKLFKINNKEYNAKFVKLAADISNIDQTSIYATVECTKIIYQILTREMPQHWVTPLTLS</sequence>
<dbReference type="EMBL" id="CAJVQC010033102">
    <property type="protein sequence ID" value="CAG8753020.1"/>
    <property type="molecule type" value="Genomic_DNA"/>
</dbReference>
<accession>A0ACA9QIQ5</accession>
<protein>
    <submittedName>
        <fullName evidence="1">36453_t:CDS:1</fullName>
    </submittedName>
</protein>
<evidence type="ECO:0000313" key="1">
    <source>
        <dbReference type="EMBL" id="CAG8753020.1"/>
    </source>
</evidence>
<evidence type="ECO:0000313" key="2">
    <source>
        <dbReference type="Proteomes" id="UP000789920"/>
    </source>
</evidence>
<organism evidence="1 2">
    <name type="scientific">Racocetra persica</name>
    <dbReference type="NCBI Taxonomy" id="160502"/>
    <lineage>
        <taxon>Eukaryota</taxon>
        <taxon>Fungi</taxon>
        <taxon>Fungi incertae sedis</taxon>
        <taxon>Mucoromycota</taxon>
        <taxon>Glomeromycotina</taxon>
        <taxon>Glomeromycetes</taxon>
        <taxon>Diversisporales</taxon>
        <taxon>Gigasporaceae</taxon>
        <taxon>Racocetra</taxon>
    </lineage>
</organism>
<name>A0ACA9QIQ5_9GLOM</name>
<gene>
    <name evidence="1" type="ORF">RPERSI_LOCUS14394</name>
</gene>
<comment type="caution">
    <text evidence="1">The sequence shown here is derived from an EMBL/GenBank/DDBJ whole genome shotgun (WGS) entry which is preliminary data.</text>
</comment>
<reference evidence="1" key="1">
    <citation type="submission" date="2021-06" db="EMBL/GenBank/DDBJ databases">
        <authorList>
            <person name="Kallberg Y."/>
            <person name="Tangrot J."/>
            <person name="Rosling A."/>
        </authorList>
    </citation>
    <scope>NUCLEOTIDE SEQUENCE</scope>
    <source>
        <strain evidence="1">MA461A</strain>
    </source>
</reference>
<feature type="non-terminal residue" evidence="1">
    <location>
        <position position="1"/>
    </location>
</feature>
<keyword evidence="2" id="KW-1185">Reference proteome</keyword>